<feature type="binding site" evidence="5">
    <location>
        <position position="68"/>
    </location>
    <ligand>
        <name>Zn(2+)</name>
        <dbReference type="ChEBI" id="CHEBI:29105"/>
        <label>2</label>
    </ligand>
</feature>
<sequence>MIFCPLCKNILNIENIANMNNLICMTCPYTYKINKEINRAEDNPTMVVDEVMGGDEEYKYASTCTKKCIKCDNNLALFMELQTRSADEPMTIFYQCTKCKTNWKEN</sequence>
<keyword evidence="4 8" id="KW-0240">DNA-directed RNA polymerase</keyword>
<dbReference type="InterPro" id="IPR001222">
    <property type="entry name" value="Znf_TFIIS"/>
</dbReference>
<dbReference type="SUPFAM" id="SSF57783">
    <property type="entry name" value="Zinc beta-ribbon"/>
    <property type="match status" value="1"/>
</dbReference>
<keyword evidence="4" id="KW-0804">Transcription</keyword>
<dbReference type="GO" id="GO:0003899">
    <property type="term" value="F:DNA-directed RNA polymerase activity"/>
    <property type="evidence" value="ECO:0007669"/>
    <property type="project" value="InterPro"/>
</dbReference>
<evidence type="ECO:0000256" key="3">
    <source>
        <dbReference type="ARBA" id="ARBA00022833"/>
    </source>
</evidence>
<feature type="domain" description="TFIIS-type" evidence="7">
    <location>
        <begin position="64"/>
        <end position="104"/>
    </location>
</feature>
<dbReference type="PANTHER" id="PTHR11239:SF12">
    <property type="entry name" value="DNA-DIRECTED RNA POLYMERASE III SUBUNIT RPC10"/>
    <property type="match status" value="1"/>
</dbReference>
<keyword evidence="4" id="KW-0539">Nucleus</keyword>
<evidence type="ECO:0000256" key="2">
    <source>
        <dbReference type="ARBA" id="ARBA00022771"/>
    </source>
</evidence>
<accession>A0A9P6KYR1</accession>
<evidence type="ECO:0000259" key="7">
    <source>
        <dbReference type="PROSITE" id="PS51133"/>
    </source>
</evidence>
<organism evidence="8 9">
    <name type="scientific">Nosema granulosis</name>
    <dbReference type="NCBI Taxonomy" id="83296"/>
    <lineage>
        <taxon>Eukaryota</taxon>
        <taxon>Fungi</taxon>
        <taxon>Fungi incertae sedis</taxon>
        <taxon>Microsporidia</taxon>
        <taxon>Nosematidae</taxon>
        <taxon>Nosema</taxon>
    </lineage>
</organism>
<evidence type="ECO:0000313" key="8">
    <source>
        <dbReference type="EMBL" id="KAF9762647.1"/>
    </source>
</evidence>
<feature type="binding site" evidence="5">
    <location>
        <position position="71"/>
    </location>
    <ligand>
        <name>Zn(2+)</name>
        <dbReference type="ChEBI" id="CHEBI:29105"/>
        <label>2</label>
    </ligand>
</feature>
<dbReference type="GO" id="GO:0005666">
    <property type="term" value="C:RNA polymerase III complex"/>
    <property type="evidence" value="ECO:0007669"/>
    <property type="project" value="TreeGrafter"/>
</dbReference>
<gene>
    <name evidence="8" type="primary">rpc11</name>
    <name evidence="8" type="ORF">NGRA_1877</name>
</gene>
<dbReference type="GO" id="GO:0003676">
    <property type="term" value="F:nucleic acid binding"/>
    <property type="evidence" value="ECO:0007669"/>
    <property type="project" value="InterPro"/>
</dbReference>
<keyword evidence="9" id="KW-1185">Reference proteome</keyword>
<feature type="zinc finger region" description="C4-type" evidence="6">
    <location>
        <begin position="4"/>
        <end position="27"/>
    </location>
</feature>
<dbReference type="PIRSF" id="PIRSF005586">
    <property type="entry name" value="RNApol_RpoM"/>
    <property type="match status" value="1"/>
</dbReference>
<keyword evidence="1 5" id="KW-0479">Metal-binding</keyword>
<dbReference type="SMART" id="SM00440">
    <property type="entry name" value="ZnF_C2C2"/>
    <property type="match status" value="1"/>
</dbReference>
<keyword evidence="3 5" id="KW-0862">Zinc</keyword>
<dbReference type="AlphaFoldDB" id="A0A9P6KYR1"/>
<evidence type="ECO:0000256" key="1">
    <source>
        <dbReference type="ARBA" id="ARBA00022723"/>
    </source>
</evidence>
<keyword evidence="2 6" id="KW-0863">Zinc-finger</keyword>
<evidence type="ECO:0000313" key="9">
    <source>
        <dbReference type="Proteomes" id="UP000740883"/>
    </source>
</evidence>
<dbReference type="Proteomes" id="UP000740883">
    <property type="component" value="Unassembled WGS sequence"/>
</dbReference>
<dbReference type="PROSITE" id="PS00466">
    <property type="entry name" value="ZF_TFIIS_1"/>
    <property type="match status" value="1"/>
</dbReference>
<proteinExistence type="inferred from homology"/>
<dbReference type="PROSITE" id="PS51133">
    <property type="entry name" value="ZF_TFIIS_2"/>
    <property type="match status" value="1"/>
</dbReference>
<dbReference type="PANTHER" id="PTHR11239">
    <property type="entry name" value="DNA-DIRECTED RNA POLYMERASE"/>
    <property type="match status" value="1"/>
</dbReference>
<dbReference type="InterPro" id="IPR012164">
    <property type="entry name" value="Rpa12/Rpb9/Rpc10/TFS"/>
</dbReference>
<protein>
    <recommendedName>
        <fullName evidence="4">DNA-directed RNA polymerase subunit</fullName>
    </recommendedName>
</protein>
<name>A0A9P6KYR1_9MICR</name>
<dbReference type="Pfam" id="PF01096">
    <property type="entry name" value="Zn_ribbon_TFIIS"/>
    <property type="match status" value="1"/>
</dbReference>
<evidence type="ECO:0000256" key="6">
    <source>
        <dbReference type="PIRSR" id="PIRSR005586-2"/>
    </source>
</evidence>
<feature type="binding site" evidence="5">
    <location>
        <position position="4"/>
    </location>
    <ligand>
        <name>Zn(2+)</name>
        <dbReference type="ChEBI" id="CHEBI:29105"/>
        <label>1</label>
    </ligand>
</feature>
<feature type="binding site" evidence="5">
    <location>
        <position position="7"/>
    </location>
    <ligand>
        <name>Zn(2+)</name>
        <dbReference type="ChEBI" id="CHEBI:29105"/>
        <label>1</label>
    </ligand>
</feature>
<comment type="similarity">
    <text evidence="4">Belongs to the archaeal rpoM/eukaryotic RPA12/RPB9/RPC11 RNA polymerase family.</text>
</comment>
<feature type="binding site" evidence="5">
    <location>
        <position position="96"/>
    </location>
    <ligand>
        <name>Zn(2+)</name>
        <dbReference type="ChEBI" id="CHEBI:29105"/>
        <label>2</label>
    </ligand>
</feature>
<feature type="binding site" evidence="5">
    <location>
        <position position="99"/>
    </location>
    <ligand>
        <name>Zn(2+)</name>
        <dbReference type="ChEBI" id="CHEBI:29105"/>
        <label>2</label>
    </ligand>
</feature>
<feature type="binding site" evidence="5">
    <location>
        <position position="27"/>
    </location>
    <ligand>
        <name>Zn(2+)</name>
        <dbReference type="ChEBI" id="CHEBI:29105"/>
        <label>1</label>
    </ligand>
</feature>
<evidence type="ECO:0000256" key="5">
    <source>
        <dbReference type="PIRSR" id="PIRSR005586-1"/>
    </source>
</evidence>
<evidence type="ECO:0000256" key="4">
    <source>
        <dbReference type="PIRNR" id="PIRNR005586"/>
    </source>
</evidence>
<feature type="binding site" evidence="5">
    <location>
        <position position="24"/>
    </location>
    <ligand>
        <name>Zn(2+)</name>
        <dbReference type="ChEBI" id="CHEBI:29105"/>
        <label>1</label>
    </ligand>
</feature>
<comment type="caution">
    <text evidence="8">The sequence shown here is derived from an EMBL/GenBank/DDBJ whole genome shotgun (WGS) entry which is preliminary data.</text>
</comment>
<dbReference type="EMBL" id="SBJO01000149">
    <property type="protein sequence ID" value="KAF9762647.1"/>
    <property type="molecule type" value="Genomic_DNA"/>
</dbReference>
<comment type="subcellular location">
    <subcellularLocation>
        <location evidence="4">Nucleus</location>
    </subcellularLocation>
</comment>
<dbReference type="GO" id="GO:0006386">
    <property type="term" value="P:termination of RNA polymerase III transcription"/>
    <property type="evidence" value="ECO:0007669"/>
    <property type="project" value="TreeGrafter"/>
</dbReference>
<dbReference type="Gene3D" id="2.20.25.10">
    <property type="match status" value="1"/>
</dbReference>
<reference evidence="8 9" key="1">
    <citation type="journal article" date="2020" name="Genome Biol. Evol.">
        <title>Comparative genomics of strictly vertically transmitted, feminizing microsporidia endosymbionts of amphipod crustaceans.</title>
        <authorList>
            <person name="Cormier A."/>
            <person name="Chebbi M.A."/>
            <person name="Giraud I."/>
            <person name="Wattier R."/>
            <person name="Teixeira M."/>
            <person name="Gilbert C."/>
            <person name="Rigaud T."/>
            <person name="Cordaux R."/>
        </authorList>
    </citation>
    <scope>NUCLEOTIDE SEQUENCE [LARGE SCALE GENOMIC DNA]</scope>
    <source>
        <strain evidence="8 9">Ou3-Ou53</strain>
    </source>
</reference>
<dbReference type="OrthoDB" id="282152at2759"/>
<comment type="function">
    <text evidence="4">DNA-dependent RNA polymerase catalyzes the transcription of DNA into RNA using the four ribonucleoside triphosphates as substrates.</text>
</comment>
<dbReference type="GO" id="GO:0008270">
    <property type="term" value="F:zinc ion binding"/>
    <property type="evidence" value="ECO:0007669"/>
    <property type="project" value="UniProtKB-KW"/>
</dbReference>